<accession>A0A8H7RQL2</accession>
<evidence type="ECO:0000256" key="1">
    <source>
        <dbReference type="SAM" id="MobiDB-lite"/>
    </source>
</evidence>
<comment type="caution">
    <text evidence="2">The sequence shown here is derived from an EMBL/GenBank/DDBJ whole genome shotgun (WGS) entry which is preliminary data.</text>
</comment>
<dbReference type="EMBL" id="JAEPRB010000570">
    <property type="protein sequence ID" value="KAG2214875.1"/>
    <property type="molecule type" value="Genomic_DNA"/>
</dbReference>
<protein>
    <submittedName>
        <fullName evidence="2">Uncharacterized protein</fullName>
    </submittedName>
</protein>
<dbReference type="AlphaFoldDB" id="A0A8H7RQL2"/>
<name>A0A8H7RQL2_9FUNG</name>
<feature type="region of interest" description="Disordered" evidence="1">
    <location>
        <begin position="300"/>
        <end position="351"/>
    </location>
</feature>
<gene>
    <name evidence="2" type="ORF">INT45_009104</name>
</gene>
<dbReference type="Proteomes" id="UP000646827">
    <property type="component" value="Unassembled WGS sequence"/>
</dbReference>
<feature type="compositionally biased region" description="Basic and acidic residues" evidence="1">
    <location>
        <begin position="342"/>
        <end position="351"/>
    </location>
</feature>
<feature type="compositionally biased region" description="Low complexity" evidence="1">
    <location>
        <begin position="322"/>
        <end position="339"/>
    </location>
</feature>
<organism evidence="2 3">
    <name type="scientific">Circinella minor</name>
    <dbReference type="NCBI Taxonomy" id="1195481"/>
    <lineage>
        <taxon>Eukaryota</taxon>
        <taxon>Fungi</taxon>
        <taxon>Fungi incertae sedis</taxon>
        <taxon>Mucoromycota</taxon>
        <taxon>Mucoromycotina</taxon>
        <taxon>Mucoromycetes</taxon>
        <taxon>Mucorales</taxon>
        <taxon>Lichtheimiaceae</taxon>
        <taxon>Circinella</taxon>
    </lineage>
</organism>
<evidence type="ECO:0000313" key="2">
    <source>
        <dbReference type="EMBL" id="KAG2214875.1"/>
    </source>
</evidence>
<proteinExistence type="predicted"/>
<reference evidence="2 3" key="1">
    <citation type="submission" date="2020-12" db="EMBL/GenBank/DDBJ databases">
        <title>Metabolic potential, ecology and presence of endohyphal bacteria is reflected in genomic diversity of Mucoromycotina.</title>
        <authorList>
            <person name="Muszewska A."/>
            <person name="Okrasinska A."/>
            <person name="Steczkiewicz K."/>
            <person name="Drgas O."/>
            <person name="Orlowska M."/>
            <person name="Perlinska-Lenart U."/>
            <person name="Aleksandrzak-Piekarczyk T."/>
            <person name="Szatraj K."/>
            <person name="Zielenkiewicz U."/>
            <person name="Pilsyk S."/>
            <person name="Malc E."/>
            <person name="Mieczkowski P."/>
            <person name="Kruszewska J.S."/>
            <person name="Biernat P."/>
            <person name="Pawlowska J."/>
        </authorList>
    </citation>
    <scope>NUCLEOTIDE SEQUENCE [LARGE SCALE GENOMIC DNA]</scope>
    <source>
        <strain evidence="2 3">CBS 142.35</strain>
    </source>
</reference>
<sequence length="351" mass="38503">MSARPYINMHTYNSYLENAVDFDVHCAHETTAVPSIIVLYPEVWYGLVRPINVCQCCFVLGRLCFNFTARVAGGNQSTRHCCDQCGMGHIAGCSTNDYATKRVNTEMLYPSVWYYCHIIQARRTSEQMGRVCTIVGAELEQNDLNFVDPPVLPRYRNGVIIDFGTYQNLVGVLPAPLPLDSAPTRLTGSLTSVEVPTLAENLVFVAPVEEEINELDDDDDNFVATAPNVHRSAHLGRCHVPFMGDNIDNDDLVNPDLDLAEFDYMNSEELAGLVSPDELFDREGVAPLADFHFDGTPDPKVCGSVPAGPDHPMPSLNDMVTSVGSGSHPSSGMPSGSSHRTTTSEKCRQVE</sequence>
<evidence type="ECO:0000313" key="3">
    <source>
        <dbReference type="Proteomes" id="UP000646827"/>
    </source>
</evidence>
<keyword evidence="3" id="KW-1185">Reference proteome</keyword>